<comment type="subcellular location">
    <subcellularLocation>
        <location evidence="1 10">Cell membrane</location>
        <topology evidence="1 10">Multi-pass membrane protein</topology>
    </subcellularLocation>
</comment>
<comment type="similarity">
    <text evidence="7 10">Belongs to the fluoride channel Fluc/FEX (TC 1.A.43) family.</text>
</comment>
<keyword evidence="10" id="KW-0915">Sodium</keyword>
<evidence type="ECO:0000313" key="12">
    <source>
        <dbReference type="Proteomes" id="UP001597451"/>
    </source>
</evidence>
<accession>A0ABW5Q0J3</accession>
<feature type="transmembrane region" description="Helical" evidence="10">
    <location>
        <begin position="57"/>
        <end position="76"/>
    </location>
</feature>
<evidence type="ECO:0000256" key="7">
    <source>
        <dbReference type="ARBA" id="ARBA00035120"/>
    </source>
</evidence>
<dbReference type="PANTHER" id="PTHR28259:SF1">
    <property type="entry name" value="FLUORIDE EXPORT PROTEIN 1-RELATED"/>
    <property type="match status" value="1"/>
</dbReference>
<dbReference type="HAMAP" id="MF_00454">
    <property type="entry name" value="FluC"/>
    <property type="match status" value="1"/>
</dbReference>
<evidence type="ECO:0000256" key="10">
    <source>
        <dbReference type="HAMAP-Rule" id="MF_00454"/>
    </source>
</evidence>
<keyword evidence="6 10" id="KW-0407">Ion channel</keyword>
<evidence type="ECO:0000256" key="5">
    <source>
        <dbReference type="ARBA" id="ARBA00023136"/>
    </source>
</evidence>
<comment type="activity regulation">
    <text evidence="10">Na(+) is not transported, but it plays an essential structural role and its presence is essential for fluoride channel function.</text>
</comment>
<dbReference type="EMBL" id="JBHUMX010000035">
    <property type="protein sequence ID" value="MFD2629036.1"/>
    <property type="molecule type" value="Genomic_DNA"/>
</dbReference>
<feature type="transmembrane region" description="Helical" evidence="10">
    <location>
        <begin position="28"/>
        <end position="45"/>
    </location>
</feature>
<evidence type="ECO:0000256" key="3">
    <source>
        <dbReference type="ARBA" id="ARBA00022692"/>
    </source>
</evidence>
<keyword evidence="3 10" id="KW-0812">Transmembrane</keyword>
<name>A0ABW5Q0J3_9BACI</name>
<evidence type="ECO:0000313" key="11">
    <source>
        <dbReference type="EMBL" id="MFD2629036.1"/>
    </source>
</evidence>
<keyword evidence="4 10" id="KW-1133">Transmembrane helix</keyword>
<evidence type="ECO:0000256" key="4">
    <source>
        <dbReference type="ARBA" id="ARBA00022989"/>
    </source>
</evidence>
<dbReference type="Proteomes" id="UP001597451">
    <property type="component" value="Unassembled WGS sequence"/>
</dbReference>
<comment type="catalytic activity">
    <reaction evidence="8">
        <text>fluoride(in) = fluoride(out)</text>
        <dbReference type="Rhea" id="RHEA:76159"/>
        <dbReference type="ChEBI" id="CHEBI:17051"/>
    </reaction>
    <physiologicalReaction direction="left-to-right" evidence="8">
        <dbReference type="Rhea" id="RHEA:76160"/>
    </physiologicalReaction>
</comment>
<dbReference type="InterPro" id="IPR003691">
    <property type="entry name" value="FluC"/>
</dbReference>
<keyword evidence="10" id="KW-0813">Transport</keyword>
<comment type="function">
    <text evidence="9 10">Fluoride-specific ion channel. Important for reducing fluoride concentration in the cell, thus reducing its toxicity.</text>
</comment>
<keyword evidence="2 10" id="KW-1003">Cell membrane</keyword>
<feature type="binding site" evidence="10">
    <location>
        <position position="67"/>
    </location>
    <ligand>
        <name>Na(+)</name>
        <dbReference type="ChEBI" id="CHEBI:29101"/>
        <note>structural</note>
    </ligand>
</feature>
<keyword evidence="10" id="KW-0406">Ion transport</keyword>
<dbReference type="PANTHER" id="PTHR28259">
    <property type="entry name" value="FLUORIDE EXPORT PROTEIN 1-RELATED"/>
    <property type="match status" value="1"/>
</dbReference>
<dbReference type="Pfam" id="PF02537">
    <property type="entry name" value="CRCB"/>
    <property type="match status" value="1"/>
</dbReference>
<evidence type="ECO:0000256" key="8">
    <source>
        <dbReference type="ARBA" id="ARBA00035585"/>
    </source>
</evidence>
<keyword evidence="10" id="KW-0479">Metal-binding</keyword>
<keyword evidence="5 10" id="KW-0472">Membrane</keyword>
<dbReference type="RefSeq" id="WP_379561808.1">
    <property type="nucleotide sequence ID" value="NZ_JBHUMX010000035.1"/>
</dbReference>
<reference evidence="12" key="1">
    <citation type="journal article" date="2019" name="Int. J. Syst. Evol. Microbiol.">
        <title>The Global Catalogue of Microorganisms (GCM) 10K type strain sequencing project: providing services to taxonomists for standard genome sequencing and annotation.</title>
        <authorList>
            <consortium name="The Broad Institute Genomics Platform"/>
            <consortium name="The Broad Institute Genome Sequencing Center for Infectious Disease"/>
            <person name="Wu L."/>
            <person name="Ma J."/>
        </authorList>
    </citation>
    <scope>NUCLEOTIDE SEQUENCE [LARGE SCALE GENOMIC DNA]</scope>
    <source>
        <strain evidence="12">TISTR 1858</strain>
    </source>
</reference>
<organism evidence="11 12">
    <name type="scientific">Oceanobacillus kapialis</name>
    <dbReference type="NCBI Taxonomy" id="481353"/>
    <lineage>
        <taxon>Bacteria</taxon>
        <taxon>Bacillati</taxon>
        <taxon>Bacillota</taxon>
        <taxon>Bacilli</taxon>
        <taxon>Bacillales</taxon>
        <taxon>Bacillaceae</taxon>
        <taxon>Oceanobacillus</taxon>
    </lineage>
</organism>
<feature type="transmembrane region" description="Helical" evidence="10">
    <location>
        <begin position="91"/>
        <end position="113"/>
    </location>
</feature>
<sequence length="114" mass="12735">MMVAVAFGGFFGSILRYAIGQYVTKRFAGTWIVNVLGSMLLAFLFHEHEQGNITDQIWSFAGIGFCGAFTTFSTFSNDVLQLMIEKHYKKALFYIASSVFVSIASAAFILYFLN</sequence>
<comment type="caution">
    <text evidence="11">The sequence shown here is derived from an EMBL/GenBank/DDBJ whole genome shotgun (WGS) entry which is preliminary data.</text>
</comment>
<evidence type="ECO:0000256" key="6">
    <source>
        <dbReference type="ARBA" id="ARBA00023303"/>
    </source>
</evidence>
<evidence type="ECO:0000256" key="9">
    <source>
        <dbReference type="ARBA" id="ARBA00049940"/>
    </source>
</evidence>
<proteinExistence type="inferred from homology"/>
<feature type="binding site" evidence="10">
    <location>
        <position position="70"/>
    </location>
    <ligand>
        <name>Na(+)</name>
        <dbReference type="ChEBI" id="CHEBI:29101"/>
        <note>structural</note>
    </ligand>
</feature>
<keyword evidence="12" id="KW-1185">Reference proteome</keyword>
<protein>
    <recommendedName>
        <fullName evidence="10">Fluoride-specific ion channel FluC</fullName>
    </recommendedName>
</protein>
<evidence type="ECO:0000256" key="2">
    <source>
        <dbReference type="ARBA" id="ARBA00022475"/>
    </source>
</evidence>
<evidence type="ECO:0000256" key="1">
    <source>
        <dbReference type="ARBA" id="ARBA00004651"/>
    </source>
</evidence>
<gene>
    <name evidence="10" type="primary">fluC</name>
    <name evidence="10" type="synonym">crcB</name>
    <name evidence="11" type="ORF">ACFSUN_09625</name>
</gene>